<comment type="caution">
    <text evidence="1">The sequence shown here is derived from an EMBL/GenBank/DDBJ whole genome shotgun (WGS) entry which is preliminary data.</text>
</comment>
<sequence>MDASSDVPQLWVALTPEQWNALDTGALPDENSGRFGLRTTAAEALDRAQFFMDWTKEGPKNQYPHSVFTVCQVHLTTLGYVKKMEGNVLQKMDKPGEYRWWGALKREESDEQGRLLFRVSESAAEIM</sequence>
<accession>A0AA36MXU5</accession>
<protein>
    <submittedName>
        <fullName evidence="1">Uncharacterized protein</fullName>
    </submittedName>
</protein>
<name>A0AA36MXU5_9DINO</name>
<dbReference type="Proteomes" id="UP001178507">
    <property type="component" value="Unassembled WGS sequence"/>
</dbReference>
<proteinExistence type="predicted"/>
<keyword evidence="2" id="KW-1185">Reference proteome</keyword>
<reference evidence="1" key="1">
    <citation type="submission" date="2023-08" db="EMBL/GenBank/DDBJ databases">
        <authorList>
            <person name="Chen Y."/>
            <person name="Shah S."/>
            <person name="Dougan E. K."/>
            <person name="Thang M."/>
            <person name="Chan C."/>
        </authorList>
    </citation>
    <scope>NUCLEOTIDE SEQUENCE</scope>
</reference>
<dbReference type="AlphaFoldDB" id="A0AA36MXU5"/>
<evidence type="ECO:0000313" key="1">
    <source>
        <dbReference type="EMBL" id="CAJ1384524.1"/>
    </source>
</evidence>
<dbReference type="EMBL" id="CAUJNA010001120">
    <property type="protein sequence ID" value="CAJ1384524.1"/>
    <property type="molecule type" value="Genomic_DNA"/>
</dbReference>
<gene>
    <name evidence="1" type="ORF">EVOR1521_LOCUS11386</name>
</gene>
<organism evidence="1 2">
    <name type="scientific">Effrenium voratum</name>
    <dbReference type="NCBI Taxonomy" id="2562239"/>
    <lineage>
        <taxon>Eukaryota</taxon>
        <taxon>Sar</taxon>
        <taxon>Alveolata</taxon>
        <taxon>Dinophyceae</taxon>
        <taxon>Suessiales</taxon>
        <taxon>Symbiodiniaceae</taxon>
        <taxon>Effrenium</taxon>
    </lineage>
</organism>
<evidence type="ECO:0000313" key="2">
    <source>
        <dbReference type="Proteomes" id="UP001178507"/>
    </source>
</evidence>